<proteinExistence type="predicted"/>
<feature type="chain" id="PRO_5011911164" description="Chitin-binding type-4 domain-containing protein" evidence="1">
    <location>
        <begin position="21"/>
        <end position="219"/>
    </location>
</feature>
<dbReference type="InterPro" id="IPR004302">
    <property type="entry name" value="Cellulose/chitin-bd_N"/>
</dbReference>
<evidence type="ECO:0000256" key="1">
    <source>
        <dbReference type="SAM" id="SignalP"/>
    </source>
</evidence>
<reference evidence="3 5" key="1">
    <citation type="submission" date="2015-12" db="EMBL/GenBank/DDBJ databases">
        <title>The genome of Folsomia candida.</title>
        <authorList>
            <person name="Faddeeva A."/>
            <person name="Derks M.F."/>
            <person name="Anvar Y."/>
            <person name="Smit S."/>
            <person name="Van Straalen N."/>
            <person name="Roelofs D."/>
        </authorList>
    </citation>
    <scope>NUCLEOTIDE SEQUENCE [LARGE SCALE GENOMIC DNA]</scope>
    <source>
        <strain evidence="3 5">VU population</strain>
        <tissue evidence="3">Whole body</tissue>
    </source>
</reference>
<organism evidence="3 5">
    <name type="scientific">Folsomia candida</name>
    <name type="common">Springtail</name>
    <dbReference type="NCBI Taxonomy" id="158441"/>
    <lineage>
        <taxon>Eukaryota</taxon>
        <taxon>Metazoa</taxon>
        <taxon>Ecdysozoa</taxon>
        <taxon>Arthropoda</taxon>
        <taxon>Hexapoda</taxon>
        <taxon>Collembola</taxon>
        <taxon>Entomobryomorpha</taxon>
        <taxon>Isotomoidea</taxon>
        <taxon>Isotomidae</taxon>
        <taxon>Proisotominae</taxon>
        <taxon>Folsomia</taxon>
    </lineage>
</organism>
<evidence type="ECO:0000313" key="5">
    <source>
        <dbReference type="Proteomes" id="UP000198287"/>
    </source>
</evidence>
<evidence type="ECO:0000259" key="2">
    <source>
        <dbReference type="Pfam" id="PF03067"/>
    </source>
</evidence>
<sequence length="219" mass="24046">MKILLIFGVVCSAGFFYVEGHGTLREPPQRSSVWRDERFASLNPTPNYDDGGLWCAGEKQDYAAEACGVCGDGFSVARPRPNENGGTYANGIITGRYRRGEEIPIAFELTAQHNGYFSVQICDDLTLESHECFQRRGFLPLAGGTTTKIDVTNRQGFVNTTVQLPPDLSCQYCVLRLYYRSCKDWGECDGVCDCPNPPGAMCCGPQEVVLNCADISVSL</sequence>
<dbReference type="STRING" id="158441.A0A226CX18"/>
<feature type="signal peptide" evidence="1">
    <location>
        <begin position="1"/>
        <end position="20"/>
    </location>
</feature>
<evidence type="ECO:0000313" key="3">
    <source>
        <dbReference type="EMBL" id="OXA36941.1"/>
    </source>
</evidence>
<gene>
    <name evidence="3" type="ORF">Fcan01_28277</name>
    <name evidence="4" type="ORF">Fcan01_28279</name>
</gene>
<keyword evidence="5" id="KW-1185">Reference proteome</keyword>
<dbReference type="Proteomes" id="UP000198287">
    <property type="component" value="Unassembled WGS sequence"/>
</dbReference>
<keyword evidence="1" id="KW-0732">Signal</keyword>
<name>A0A226CX18_FOLCA</name>
<comment type="caution">
    <text evidence="3">The sequence shown here is derived from an EMBL/GenBank/DDBJ whole genome shotgun (WGS) entry which is preliminary data.</text>
</comment>
<protein>
    <recommendedName>
        <fullName evidence="2">Chitin-binding type-4 domain-containing protein</fullName>
    </recommendedName>
</protein>
<evidence type="ECO:0000313" key="4">
    <source>
        <dbReference type="EMBL" id="OXA36946.1"/>
    </source>
</evidence>
<accession>A0A226CX18</accession>
<dbReference type="EMBL" id="LNIX01000068">
    <property type="protein sequence ID" value="OXA36941.1"/>
    <property type="molecule type" value="Genomic_DNA"/>
</dbReference>
<dbReference type="OrthoDB" id="64893at2759"/>
<dbReference type="Pfam" id="PF03067">
    <property type="entry name" value="LPMO_10"/>
    <property type="match status" value="1"/>
</dbReference>
<feature type="domain" description="Chitin-binding type-4" evidence="2">
    <location>
        <begin position="21"/>
        <end position="215"/>
    </location>
</feature>
<dbReference type="AlphaFoldDB" id="A0A226CX18"/>
<dbReference type="EMBL" id="LNIX01000068">
    <property type="protein sequence ID" value="OXA36946.1"/>
    <property type="molecule type" value="Genomic_DNA"/>
</dbReference>
<dbReference type="OMA" id="ELELPWY"/>